<comment type="subcellular location">
    <subcellularLocation>
        <location evidence="1">Membrane</location>
        <topology evidence="1">Multi-pass membrane protein</topology>
    </subcellularLocation>
</comment>
<proteinExistence type="predicted"/>
<comment type="caution">
    <text evidence="8">The sequence shown here is derived from an EMBL/GenBank/DDBJ whole genome shotgun (WGS) entry which is preliminary data.</text>
</comment>
<evidence type="ECO:0000313" key="9">
    <source>
        <dbReference type="Proteomes" id="UP001417504"/>
    </source>
</evidence>
<feature type="transmembrane region" description="Helical" evidence="6">
    <location>
        <begin position="92"/>
        <end position="112"/>
    </location>
</feature>
<dbReference type="PANTHER" id="PTHR31204:SF1">
    <property type="entry name" value="SIGMA INTRACELLULAR RECEPTOR 2"/>
    <property type="match status" value="1"/>
</dbReference>
<dbReference type="GO" id="GO:0005783">
    <property type="term" value="C:endoplasmic reticulum"/>
    <property type="evidence" value="ECO:0007669"/>
    <property type="project" value="TreeGrafter"/>
</dbReference>
<dbReference type="PANTHER" id="PTHR31204">
    <property type="entry name" value="SIGMA INTRACELLULAR RECEPTOR 2"/>
    <property type="match status" value="1"/>
</dbReference>
<sequence>MGGFWRYADVFLFLYFFSVVFATVIFAQVCVPARFFPAPLSEIYSWVAPKIRRYLKDEKLNFYEGMSWVVILVQWPAAMASVYGFICGKSWVGQACLIYGVSMLCCLISTLVEMIRSASRELLILSWLVSWPLMGVAMLAILRGLVGSSATAALRNAF</sequence>
<dbReference type="GO" id="GO:0016020">
    <property type="term" value="C:membrane"/>
    <property type="evidence" value="ECO:0007669"/>
    <property type="project" value="UniProtKB-SubCell"/>
</dbReference>
<evidence type="ECO:0000256" key="4">
    <source>
        <dbReference type="ARBA" id="ARBA00023136"/>
    </source>
</evidence>
<keyword evidence="4 5" id="KW-0472">Membrane</keyword>
<dbReference type="PROSITE" id="PS51751">
    <property type="entry name" value="EXPERA"/>
    <property type="match status" value="1"/>
</dbReference>
<keyword evidence="9" id="KW-1185">Reference proteome</keyword>
<feature type="transmembrane region" description="Helical" evidence="6">
    <location>
        <begin position="62"/>
        <end position="86"/>
    </location>
</feature>
<dbReference type="InterPro" id="IPR033118">
    <property type="entry name" value="EXPERA"/>
</dbReference>
<keyword evidence="3 5" id="KW-1133">Transmembrane helix</keyword>
<feature type="transmembrane region" description="Helical" evidence="6">
    <location>
        <begin position="124"/>
        <end position="146"/>
    </location>
</feature>
<reference evidence="8 9" key="1">
    <citation type="submission" date="2024-01" db="EMBL/GenBank/DDBJ databases">
        <title>Genome assemblies of Stephania.</title>
        <authorList>
            <person name="Yang L."/>
        </authorList>
    </citation>
    <scope>NUCLEOTIDE SEQUENCE [LARGE SCALE GENOMIC DNA]</scope>
    <source>
        <strain evidence="8">QJT</strain>
        <tissue evidence="8">Leaf</tissue>
    </source>
</reference>
<dbReference type="AlphaFoldDB" id="A0AAP0KQT6"/>
<name>A0AAP0KQT6_9MAGN</name>
<dbReference type="EMBL" id="JBBNAE010000001">
    <property type="protein sequence ID" value="KAK9155774.1"/>
    <property type="molecule type" value="Genomic_DNA"/>
</dbReference>
<gene>
    <name evidence="8" type="ORF">Sjap_003254</name>
</gene>
<evidence type="ECO:0000313" key="8">
    <source>
        <dbReference type="EMBL" id="KAK9155774.1"/>
    </source>
</evidence>
<dbReference type="Proteomes" id="UP001417504">
    <property type="component" value="Unassembled WGS sequence"/>
</dbReference>
<keyword evidence="2 5" id="KW-0812">Transmembrane</keyword>
<organism evidence="8 9">
    <name type="scientific">Stephania japonica</name>
    <dbReference type="NCBI Taxonomy" id="461633"/>
    <lineage>
        <taxon>Eukaryota</taxon>
        <taxon>Viridiplantae</taxon>
        <taxon>Streptophyta</taxon>
        <taxon>Embryophyta</taxon>
        <taxon>Tracheophyta</taxon>
        <taxon>Spermatophyta</taxon>
        <taxon>Magnoliopsida</taxon>
        <taxon>Ranunculales</taxon>
        <taxon>Menispermaceae</taxon>
        <taxon>Menispermoideae</taxon>
        <taxon>Cissampelideae</taxon>
        <taxon>Stephania</taxon>
    </lineage>
</organism>
<accession>A0AAP0KQT6</accession>
<evidence type="ECO:0000256" key="3">
    <source>
        <dbReference type="ARBA" id="ARBA00022989"/>
    </source>
</evidence>
<evidence type="ECO:0000256" key="2">
    <source>
        <dbReference type="ARBA" id="ARBA00022692"/>
    </source>
</evidence>
<evidence type="ECO:0000256" key="6">
    <source>
        <dbReference type="SAM" id="Phobius"/>
    </source>
</evidence>
<dbReference type="InterPro" id="IPR051987">
    <property type="entry name" value="Sigma-2_receptor-like"/>
</dbReference>
<evidence type="ECO:0000256" key="5">
    <source>
        <dbReference type="PROSITE-ProRule" id="PRU01087"/>
    </source>
</evidence>
<feature type="domain" description="EXPERA" evidence="7">
    <location>
        <begin position="8"/>
        <end position="141"/>
    </location>
</feature>
<evidence type="ECO:0000259" key="7">
    <source>
        <dbReference type="PROSITE" id="PS51751"/>
    </source>
</evidence>
<protein>
    <recommendedName>
        <fullName evidence="7">EXPERA domain-containing protein</fullName>
    </recommendedName>
</protein>
<evidence type="ECO:0000256" key="1">
    <source>
        <dbReference type="ARBA" id="ARBA00004141"/>
    </source>
</evidence>
<feature type="transmembrane region" description="Helical" evidence="6">
    <location>
        <begin position="12"/>
        <end position="31"/>
    </location>
</feature>